<dbReference type="AlphaFoldDB" id="A0A078RUU2"/>
<gene>
    <name evidence="1" type="ORF">M094_2731</name>
</gene>
<sequence>MHAFCSATAYRLQHHCIPICSDTATALQRDCNGFAVTLQKVCSDFAAGHQATAYS</sequence>
<reference evidence="1 2" key="1">
    <citation type="submission" date="2014-04" db="EMBL/GenBank/DDBJ databases">
        <authorList>
            <person name="Sears C."/>
            <person name="Carroll K."/>
            <person name="Sack B.R."/>
            <person name="Qadri F."/>
            <person name="Myers L.L."/>
            <person name="Chung G.-T."/>
            <person name="Escheverria P."/>
            <person name="Fraser C.M."/>
            <person name="Sadzewicz L."/>
            <person name="Shefchek K.A."/>
            <person name="Tallon L."/>
            <person name="Das S.P."/>
            <person name="Daugherty S."/>
            <person name="Mongodin E.F."/>
        </authorList>
    </citation>
    <scope>NUCLEOTIDE SEQUENCE [LARGE SCALE GENOMIC DNA]</scope>
    <source>
        <strain evidence="1 2">3978 T3 ii</strain>
    </source>
</reference>
<dbReference type="PATRIC" id="fig|1339349.3.peg.3816"/>
<evidence type="ECO:0000313" key="1">
    <source>
        <dbReference type="EMBL" id="KDS48260.1"/>
    </source>
</evidence>
<name>A0A078RUU2_BACUN</name>
<accession>A0A078RUU2</accession>
<protein>
    <submittedName>
        <fullName evidence="1">Uncharacterized protein</fullName>
    </submittedName>
</protein>
<dbReference type="Proteomes" id="UP000028013">
    <property type="component" value="Unassembled WGS sequence"/>
</dbReference>
<evidence type="ECO:0000313" key="2">
    <source>
        <dbReference type="Proteomes" id="UP000028013"/>
    </source>
</evidence>
<comment type="caution">
    <text evidence="1">The sequence shown here is derived from an EMBL/GenBank/DDBJ whole genome shotgun (WGS) entry which is preliminary data.</text>
</comment>
<organism evidence="1 2">
    <name type="scientific">Bacteroides uniformis str. 3978 T3 ii</name>
    <dbReference type="NCBI Taxonomy" id="1339349"/>
    <lineage>
        <taxon>Bacteria</taxon>
        <taxon>Pseudomonadati</taxon>
        <taxon>Bacteroidota</taxon>
        <taxon>Bacteroidia</taxon>
        <taxon>Bacteroidales</taxon>
        <taxon>Bacteroidaceae</taxon>
        <taxon>Bacteroides</taxon>
    </lineage>
</organism>
<dbReference type="EMBL" id="JNHN01000181">
    <property type="protein sequence ID" value="KDS48260.1"/>
    <property type="molecule type" value="Genomic_DNA"/>
</dbReference>
<proteinExistence type="predicted"/>